<dbReference type="PANTHER" id="PTHR48079:SF6">
    <property type="entry name" value="NAD(P)-BINDING DOMAIN-CONTAINING PROTEIN-RELATED"/>
    <property type="match status" value="1"/>
</dbReference>
<dbReference type="EMBL" id="JBEZFP010000058">
    <property type="protein sequence ID" value="MEU8136237.1"/>
    <property type="molecule type" value="Genomic_DNA"/>
</dbReference>
<name>A0ABV3DLZ4_9ACTN</name>
<dbReference type="Proteomes" id="UP001551482">
    <property type="component" value="Unassembled WGS sequence"/>
</dbReference>
<dbReference type="Pfam" id="PF01370">
    <property type="entry name" value="Epimerase"/>
    <property type="match status" value="1"/>
</dbReference>
<dbReference type="SUPFAM" id="SSF51735">
    <property type="entry name" value="NAD(P)-binding Rossmann-fold domains"/>
    <property type="match status" value="1"/>
</dbReference>
<organism evidence="2 3">
    <name type="scientific">Streptodolium elevatio</name>
    <dbReference type="NCBI Taxonomy" id="3157996"/>
    <lineage>
        <taxon>Bacteria</taxon>
        <taxon>Bacillati</taxon>
        <taxon>Actinomycetota</taxon>
        <taxon>Actinomycetes</taxon>
        <taxon>Kitasatosporales</taxon>
        <taxon>Streptomycetaceae</taxon>
        <taxon>Streptodolium</taxon>
    </lineage>
</organism>
<evidence type="ECO:0000259" key="1">
    <source>
        <dbReference type="Pfam" id="PF01370"/>
    </source>
</evidence>
<keyword evidence="3" id="KW-1185">Reference proteome</keyword>
<feature type="domain" description="NAD-dependent epimerase/dehydratase" evidence="1">
    <location>
        <begin position="4"/>
        <end position="229"/>
    </location>
</feature>
<dbReference type="RefSeq" id="WP_358356600.1">
    <property type="nucleotide sequence ID" value="NZ_JBEZFP010000058.1"/>
</dbReference>
<protein>
    <submittedName>
        <fullName evidence="2">NAD-dependent epimerase/dehydratase family protein</fullName>
    </submittedName>
</protein>
<evidence type="ECO:0000313" key="3">
    <source>
        <dbReference type="Proteomes" id="UP001551482"/>
    </source>
</evidence>
<gene>
    <name evidence="2" type="ORF">AB0C36_22335</name>
</gene>
<evidence type="ECO:0000313" key="2">
    <source>
        <dbReference type="EMBL" id="MEU8136237.1"/>
    </source>
</evidence>
<accession>A0ABV3DLZ4</accession>
<comment type="caution">
    <text evidence="2">The sequence shown here is derived from an EMBL/GenBank/DDBJ whole genome shotgun (WGS) entry which is preliminary data.</text>
</comment>
<dbReference type="InterPro" id="IPR036291">
    <property type="entry name" value="NAD(P)-bd_dom_sf"/>
</dbReference>
<dbReference type="PANTHER" id="PTHR48079">
    <property type="entry name" value="PROTEIN YEEZ"/>
    <property type="match status" value="1"/>
</dbReference>
<dbReference type="InterPro" id="IPR051783">
    <property type="entry name" value="NAD(P)-dependent_oxidoreduct"/>
</dbReference>
<dbReference type="Gene3D" id="3.40.50.720">
    <property type="entry name" value="NAD(P)-binding Rossmann-like Domain"/>
    <property type="match status" value="1"/>
</dbReference>
<dbReference type="InterPro" id="IPR001509">
    <property type="entry name" value="Epimerase_deHydtase"/>
</dbReference>
<sequence length="326" mass="34673">MPTVFVTGATGLIGANICRRLRERGDDVRALVRPGSESVPLRELGVALVEGDITDGASVLAAADGAEFVVHSAAVLGGASQDADEHARVNTGGLGHVLDAAETIGARRTVALGTTTYFDYTDRPLSEDSPLLDTPPGDPYSVSKRAAFVEVMRRAAAGLDACVVIPGGTFGPSPVPGRALEAPSYNLRILMALKGEIDSTVHFPIPWSYADDVAAVTVAALDRGQAGQKYLAFAHPEDVCSMAEFLNRAGELAGSAHRVRDITADLLADDPELQRQSGPSLVALANRTFPTPYYTDTVTRARFGHTPLRLDEALRRTLDWLEATRR</sequence>
<proteinExistence type="predicted"/>
<reference evidence="2 3" key="1">
    <citation type="submission" date="2024-06" db="EMBL/GenBank/DDBJ databases">
        <title>The Natural Products Discovery Center: Release of the First 8490 Sequenced Strains for Exploring Actinobacteria Biosynthetic Diversity.</title>
        <authorList>
            <person name="Kalkreuter E."/>
            <person name="Kautsar S.A."/>
            <person name="Yang D."/>
            <person name="Bader C.D."/>
            <person name="Teijaro C.N."/>
            <person name="Fluegel L."/>
            <person name="Davis C.M."/>
            <person name="Simpson J.R."/>
            <person name="Lauterbach L."/>
            <person name="Steele A.D."/>
            <person name="Gui C."/>
            <person name="Meng S."/>
            <person name="Li G."/>
            <person name="Viehrig K."/>
            <person name="Ye F."/>
            <person name="Su P."/>
            <person name="Kiefer A.F."/>
            <person name="Nichols A."/>
            <person name="Cepeda A.J."/>
            <person name="Yan W."/>
            <person name="Fan B."/>
            <person name="Jiang Y."/>
            <person name="Adhikari A."/>
            <person name="Zheng C.-J."/>
            <person name="Schuster L."/>
            <person name="Cowan T.M."/>
            <person name="Smanski M.J."/>
            <person name="Chevrette M.G."/>
            <person name="De Carvalho L.P.S."/>
            <person name="Shen B."/>
        </authorList>
    </citation>
    <scope>NUCLEOTIDE SEQUENCE [LARGE SCALE GENOMIC DNA]</scope>
    <source>
        <strain evidence="2 3">NPDC048946</strain>
    </source>
</reference>